<sequence length="60" mass="6315">MATEKENHFTSATALVDRALAEIGDFDTGHPDTPPMPHTQDSPGCFVTAGSVVCPNGTRD</sequence>
<evidence type="ECO:0000313" key="2">
    <source>
        <dbReference type="EMBL" id="MPC74372.1"/>
    </source>
</evidence>
<comment type="caution">
    <text evidence="2">The sequence shown here is derived from an EMBL/GenBank/DDBJ whole genome shotgun (WGS) entry which is preliminary data.</text>
</comment>
<protein>
    <submittedName>
        <fullName evidence="2">Uncharacterized protein</fullName>
    </submittedName>
</protein>
<reference evidence="2 3" key="1">
    <citation type="submission" date="2019-05" db="EMBL/GenBank/DDBJ databases">
        <title>Another draft genome of Portunus trituberculatus and its Hox gene families provides insights of decapod evolution.</title>
        <authorList>
            <person name="Jeong J.-H."/>
            <person name="Song I."/>
            <person name="Kim S."/>
            <person name="Choi T."/>
            <person name="Kim D."/>
            <person name="Ryu S."/>
            <person name="Kim W."/>
        </authorList>
    </citation>
    <scope>NUCLEOTIDE SEQUENCE [LARGE SCALE GENOMIC DNA]</scope>
    <source>
        <tissue evidence="2">Muscle</tissue>
    </source>
</reference>
<dbReference type="AlphaFoldDB" id="A0A5B7HSS2"/>
<dbReference type="EMBL" id="VSRR010038788">
    <property type="protein sequence ID" value="MPC74372.1"/>
    <property type="molecule type" value="Genomic_DNA"/>
</dbReference>
<dbReference type="Proteomes" id="UP000324222">
    <property type="component" value="Unassembled WGS sequence"/>
</dbReference>
<feature type="region of interest" description="Disordered" evidence="1">
    <location>
        <begin position="24"/>
        <end position="44"/>
    </location>
</feature>
<evidence type="ECO:0000256" key="1">
    <source>
        <dbReference type="SAM" id="MobiDB-lite"/>
    </source>
</evidence>
<organism evidence="2 3">
    <name type="scientific">Portunus trituberculatus</name>
    <name type="common">Swimming crab</name>
    <name type="synonym">Neptunus trituberculatus</name>
    <dbReference type="NCBI Taxonomy" id="210409"/>
    <lineage>
        <taxon>Eukaryota</taxon>
        <taxon>Metazoa</taxon>
        <taxon>Ecdysozoa</taxon>
        <taxon>Arthropoda</taxon>
        <taxon>Crustacea</taxon>
        <taxon>Multicrustacea</taxon>
        <taxon>Malacostraca</taxon>
        <taxon>Eumalacostraca</taxon>
        <taxon>Eucarida</taxon>
        <taxon>Decapoda</taxon>
        <taxon>Pleocyemata</taxon>
        <taxon>Brachyura</taxon>
        <taxon>Eubrachyura</taxon>
        <taxon>Portunoidea</taxon>
        <taxon>Portunidae</taxon>
        <taxon>Portuninae</taxon>
        <taxon>Portunus</taxon>
    </lineage>
</organism>
<accession>A0A5B7HSS2</accession>
<name>A0A5B7HSS2_PORTR</name>
<gene>
    <name evidence="2" type="ORF">E2C01_068729</name>
</gene>
<proteinExistence type="predicted"/>
<evidence type="ECO:0000313" key="3">
    <source>
        <dbReference type="Proteomes" id="UP000324222"/>
    </source>
</evidence>
<keyword evidence="3" id="KW-1185">Reference proteome</keyword>